<dbReference type="Pfam" id="PF13489">
    <property type="entry name" value="Methyltransf_23"/>
    <property type="match status" value="1"/>
</dbReference>
<dbReference type="PANTHER" id="PTHR43591:SF108">
    <property type="entry name" value="S-ADENOSYL-L-METHIONINE-DEPENDENT METHYLTRANSFERASE"/>
    <property type="match status" value="1"/>
</dbReference>
<dbReference type="EMBL" id="JARVKF010000398">
    <property type="protein sequence ID" value="KAK9417473.1"/>
    <property type="molecule type" value="Genomic_DNA"/>
</dbReference>
<comment type="caution">
    <text evidence="2">The sequence shown here is derived from an EMBL/GenBank/DDBJ whole genome shotgun (WGS) entry which is preliminary data.</text>
</comment>
<keyword evidence="2" id="KW-0808">Transferase</keyword>
<sequence length="343" mass="37816">MHPRLLAPDATSMISTNHGLNLDLNLLRFAWIAKDDVHATDTQVTEKSPPAPYQWKYAENSQGREQLAALELFKMAGAAELNKAYFNDEAAKYDSKHEKSLQQLTEAIQARLDFIGADWAADDEDQDDNDGQPDSKPKQLRLLDYACGTGMISRVRFDPNPPDPMALELTCHLQALASYTTQCVGIDISENMVAAYNARAENQGLTKDDMYAVAGNLTVPDDPKPVHLSDSEFFGFDLAAVGGGFHHFDDPQLTAIRLVERLRPGGVLFIWDFLTHEADEFTASKGVTHHGFSEEQIRAIFEKAGAGQNFGLQELGSGVVFGHSHEGKTSLKRHAFLARGEKA</sequence>
<keyword evidence="3" id="KW-1185">Reference proteome</keyword>
<organism evidence="2 3">
    <name type="scientific">Seiridium unicorne</name>
    <dbReference type="NCBI Taxonomy" id="138068"/>
    <lineage>
        <taxon>Eukaryota</taxon>
        <taxon>Fungi</taxon>
        <taxon>Dikarya</taxon>
        <taxon>Ascomycota</taxon>
        <taxon>Pezizomycotina</taxon>
        <taxon>Sordariomycetes</taxon>
        <taxon>Xylariomycetidae</taxon>
        <taxon>Amphisphaeriales</taxon>
        <taxon>Sporocadaceae</taxon>
        <taxon>Seiridium</taxon>
    </lineage>
</organism>
<evidence type="ECO:0000313" key="3">
    <source>
        <dbReference type="Proteomes" id="UP001408356"/>
    </source>
</evidence>
<dbReference type="Gene3D" id="3.40.50.150">
    <property type="entry name" value="Vaccinia Virus protein VP39"/>
    <property type="match status" value="1"/>
</dbReference>
<dbReference type="GO" id="GO:0032259">
    <property type="term" value="P:methylation"/>
    <property type="evidence" value="ECO:0007669"/>
    <property type="project" value="UniProtKB-KW"/>
</dbReference>
<dbReference type="CDD" id="cd02440">
    <property type="entry name" value="AdoMet_MTases"/>
    <property type="match status" value="1"/>
</dbReference>
<evidence type="ECO:0000313" key="2">
    <source>
        <dbReference type="EMBL" id="KAK9417473.1"/>
    </source>
</evidence>
<keyword evidence="2" id="KW-0489">Methyltransferase</keyword>
<dbReference type="SUPFAM" id="SSF53335">
    <property type="entry name" value="S-adenosyl-L-methionine-dependent methyltransferases"/>
    <property type="match status" value="1"/>
</dbReference>
<gene>
    <name evidence="2" type="ORF">SUNI508_08833</name>
</gene>
<comment type="similarity">
    <text evidence="1">Belongs to the methyltransferase superfamily. LaeA methyltransferase family.</text>
</comment>
<name>A0ABR2US30_9PEZI</name>
<dbReference type="InterPro" id="IPR029063">
    <property type="entry name" value="SAM-dependent_MTases_sf"/>
</dbReference>
<evidence type="ECO:0000256" key="1">
    <source>
        <dbReference type="ARBA" id="ARBA00038158"/>
    </source>
</evidence>
<reference evidence="2 3" key="1">
    <citation type="journal article" date="2024" name="J. Plant Pathol.">
        <title>Sequence and assembly of the genome of Seiridium unicorne, isolate CBS 538.82, causal agent of cypress canker disease.</title>
        <authorList>
            <person name="Scali E."/>
            <person name="Rocca G.D."/>
            <person name="Danti R."/>
            <person name="Garbelotto M."/>
            <person name="Barberini S."/>
            <person name="Baroncelli R."/>
            <person name="Emiliani G."/>
        </authorList>
    </citation>
    <scope>NUCLEOTIDE SEQUENCE [LARGE SCALE GENOMIC DNA]</scope>
    <source>
        <strain evidence="2 3">BM-138-508</strain>
    </source>
</reference>
<dbReference type="Proteomes" id="UP001408356">
    <property type="component" value="Unassembled WGS sequence"/>
</dbReference>
<proteinExistence type="inferred from homology"/>
<protein>
    <submittedName>
        <fullName evidence="2">S-adenosyl-L-methionine-dependent methyltransferase</fullName>
    </submittedName>
</protein>
<dbReference type="PANTHER" id="PTHR43591">
    <property type="entry name" value="METHYLTRANSFERASE"/>
    <property type="match status" value="1"/>
</dbReference>
<dbReference type="GO" id="GO:0008168">
    <property type="term" value="F:methyltransferase activity"/>
    <property type="evidence" value="ECO:0007669"/>
    <property type="project" value="UniProtKB-KW"/>
</dbReference>
<accession>A0ABR2US30</accession>